<organism evidence="1 2">
    <name type="scientific">Bugula neritina</name>
    <name type="common">Brown bryozoan</name>
    <name type="synonym">Sertularia neritina</name>
    <dbReference type="NCBI Taxonomy" id="10212"/>
    <lineage>
        <taxon>Eukaryota</taxon>
        <taxon>Metazoa</taxon>
        <taxon>Spiralia</taxon>
        <taxon>Lophotrochozoa</taxon>
        <taxon>Bryozoa</taxon>
        <taxon>Gymnolaemata</taxon>
        <taxon>Cheilostomatida</taxon>
        <taxon>Flustrina</taxon>
        <taxon>Buguloidea</taxon>
        <taxon>Bugulidae</taxon>
        <taxon>Bugula</taxon>
    </lineage>
</organism>
<keyword evidence="2" id="KW-1185">Reference proteome</keyword>
<proteinExistence type="predicted"/>
<comment type="caution">
    <text evidence="1">The sequence shown here is derived from an EMBL/GenBank/DDBJ whole genome shotgun (WGS) entry which is preliminary data.</text>
</comment>
<dbReference type="AlphaFoldDB" id="A0A7J7JQN1"/>
<sequence length="78" mass="9136">MLNCKKLIKYKSLRYGYDNRSCPTKAIQYSRDSHHPAAALYYYFIIHSVGSDSPFGMNSWKRFSRSHLKSKVISILMK</sequence>
<dbReference type="EMBL" id="VXIV02001928">
    <property type="protein sequence ID" value="KAF6028672.1"/>
    <property type="molecule type" value="Genomic_DNA"/>
</dbReference>
<evidence type="ECO:0000313" key="1">
    <source>
        <dbReference type="EMBL" id="KAF6028672.1"/>
    </source>
</evidence>
<accession>A0A7J7JQN1</accession>
<protein>
    <submittedName>
        <fullName evidence="1">Uncharacterized protein</fullName>
    </submittedName>
</protein>
<reference evidence="1" key="1">
    <citation type="submission" date="2020-06" db="EMBL/GenBank/DDBJ databases">
        <title>Draft genome of Bugula neritina, a colonial animal packing powerful symbionts and potential medicines.</title>
        <authorList>
            <person name="Rayko M."/>
        </authorList>
    </citation>
    <scope>NUCLEOTIDE SEQUENCE [LARGE SCALE GENOMIC DNA]</scope>
    <source>
        <strain evidence="1">Kwan_BN1</strain>
    </source>
</reference>
<name>A0A7J7JQN1_BUGNE</name>
<evidence type="ECO:0000313" key="2">
    <source>
        <dbReference type="Proteomes" id="UP000593567"/>
    </source>
</evidence>
<dbReference type="Proteomes" id="UP000593567">
    <property type="component" value="Unassembled WGS sequence"/>
</dbReference>
<gene>
    <name evidence="1" type="ORF">EB796_013042</name>
</gene>